<dbReference type="KEGG" id="pspc:Strain318_000781"/>
<evidence type="ECO:0000256" key="3">
    <source>
        <dbReference type="ARBA" id="ARBA00022679"/>
    </source>
</evidence>
<dbReference type="EMBL" id="CP130612">
    <property type="protein sequence ID" value="WKW11526.1"/>
    <property type="molecule type" value="Genomic_DNA"/>
</dbReference>
<dbReference type="PANTHER" id="PTHR43289">
    <property type="entry name" value="MITOGEN-ACTIVATED PROTEIN KINASE KINASE KINASE 20-RELATED"/>
    <property type="match status" value="1"/>
</dbReference>
<dbReference type="EMBL" id="CP130613">
    <property type="protein sequence ID" value="WKW14436.1"/>
    <property type="molecule type" value="Genomic_DNA"/>
</dbReference>
<keyword evidence="6" id="KW-0067">ATP-binding</keyword>
<evidence type="ECO:0000256" key="6">
    <source>
        <dbReference type="ARBA" id="ARBA00022840"/>
    </source>
</evidence>
<reference evidence="10" key="1">
    <citation type="submission" date="2023-07" db="EMBL/GenBank/DDBJ databases">
        <authorList>
            <person name="Haufschild T."/>
            <person name="Kallscheuer N."/>
            <person name="Hammer J."/>
            <person name="Kohn T."/>
            <person name="Kabuu M."/>
            <person name="Jogler M."/>
            <person name="Wohfarth N."/>
            <person name="Heuer A."/>
            <person name="Rohde M."/>
            <person name="van Teeseling M.C.F."/>
            <person name="Jogler C."/>
        </authorList>
    </citation>
    <scope>NUCLEOTIDE SEQUENCE</scope>
    <source>
        <strain evidence="9">Strain 138</strain>
        <strain evidence="10">Strain 318</strain>
    </source>
</reference>
<dbReference type="Gene3D" id="3.30.200.20">
    <property type="entry name" value="Phosphorylase Kinase, domain 1"/>
    <property type="match status" value="1"/>
</dbReference>
<accession>A0AA49JT91</accession>
<keyword evidence="3" id="KW-0808">Transferase</keyword>
<keyword evidence="2" id="KW-0723">Serine/threonine-protein kinase</keyword>
<dbReference type="SUPFAM" id="SSF56112">
    <property type="entry name" value="Protein kinase-like (PK-like)"/>
    <property type="match status" value="1"/>
</dbReference>
<dbReference type="InterPro" id="IPR008271">
    <property type="entry name" value="Ser/Thr_kinase_AS"/>
</dbReference>
<dbReference type="PROSITE" id="PS50011">
    <property type="entry name" value="PROTEIN_KINASE_DOM"/>
    <property type="match status" value="1"/>
</dbReference>
<sequence length="601" mass="64277">MSEFTAQLQAALAPSYTLERELTGGGMSRVFVATDTTLGRKVVIKVLPPELAAGVNHERFRREIQVAAQLQHPHIVPLLSAGEQHTLIWYTMPYIHGLSLREALARGDRFSVREVVRILHEVAEALEYAHGMGVIHRDIKPGNVLMQGSHALVTDFGVSKAISAAMPQSGYTSAGMAIGTPAYMAPEQIAADPAADHRMDLYALGLLGYELLTGKVPFKEASPQQTMAAQLTREPEPVERSRPDVPVALRALLSRLLQKAPSDRPASASEVVAALDAMGSGSGETLAMPPMAPSRGRLVAIATAGVLLVASAWLAGQRRGEAVVSSQMRDSIALAESLQAVAPAATMLSREDSVAIAAAVTQRIAERPQVAPAERRDSVSLTLLADSIRREIQRVVLDSLMRGMRVPTLRSADAAAMAAEAEVMAREAAAVRGSAPPVRRVVVAPPRPSRGRPDLNVAADVLVDSLNAGFARNPRFAVVPHDSVEAALQRSRTVDAVREALDADIIISLSFIPTPDDSITRLLQVRDLGVADGRSEIRIIPSRVPQTDPTRGAAEVSRDVQRTLFEMERAARQRPGPAGTRVRVIDGISAPPAPPRTPNVP</sequence>
<evidence type="ECO:0000256" key="7">
    <source>
        <dbReference type="SAM" id="MobiDB-lite"/>
    </source>
</evidence>
<dbReference type="InterPro" id="IPR011009">
    <property type="entry name" value="Kinase-like_dom_sf"/>
</dbReference>
<dbReference type="InterPro" id="IPR000719">
    <property type="entry name" value="Prot_kinase_dom"/>
</dbReference>
<dbReference type="GO" id="GO:0005524">
    <property type="term" value="F:ATP binding"/>
    <property type="evidence" value="ECO:0007669"/>
    <property type="project" value="UniProtKB-KW"/>
</dbReference>
<keyword evidence="11" id="KW-1185">Reference proteome</keyword>
<dbReference type="AlphaFoldDB" id="A0AA49JYS9"/>
<evidence type="ECO:0000313" key="11">
    <source>
        <dbReference type="Proteomes" id="UP001229955"/>
    </source>
</evidence>
<keyword evidence="5 10" id="KW-0418">Kinase</keyword>
<feature type="domain" description="Protein kinase" evidence="8">
    <location>
        <begin position="16"/>
        <end position="278"/>
    </location>
</feature>
<dbReference type="Gene3D" id="1.10.510.10">
    <property type="entry name" value="Transferase(Phosphotransferase) domain 1"/>
    <property type="match status" value="1"/>
</dbReference>
<evidence type="ECO:0000313" key="9">
    <source>
        <dbReference type="EMBL" id="WKW11526.1"/>
    </source>
</evidence>
<dbReference type="CDD" id="cd14014">
    <property type="entry name" value="STKc_PknB_like"/>
    <property type="match status" value="1"/>
</dbReference>
<feature type="region of interest" description="Disordered" evidence="7">
    <location>
        <begin position="571"/>
        <end position="601"/>
    </location>
</feature>
<proteinExistence type="predicted"/>
<evidence type="ECO:0000256" key="2">
    <source>
        <dbReference type="ARBA" id="ARBA00022527"/>
    </source>
</evidence>
<dbReference type="SMART" id="SM00220">
    <property type="entry name" value="S_TKc"/>
    <property type="match status" value="1"/>
</dbReference>
<gene>
    <name evidence="9" type="ORF">Strain138_000781</name>
    <name evidence="10" type="ORF">Strain318_000781</name>
</gene>
<dbReference type="RefSeq" id="WP_367887224.1">
    <property type="nucleotide sequence ID" value="NZ_CP130612.1"/>
</dbReference>
<evidence type="ECO:0000313" key="10">
    <source>
        <dbReference type="EMBL" id="WKW14436.1"/>
    </source>
</evidence>
<evidence type="ECO:0000256" key="1">
    <source>
        <dbReference type="ARBA" id="ARBA00012513"/>
    </source>
</evidence>
<dbReference type="PROSITE" id="PS00108">
    <property type="entry name" value="PROTEIN_KINASE_ST"/>
    <property type="match status" value="1"/>
</dbReference>
<accession>A0AA49JYS9</accession>
<keyword evidence="4" id="KW-0547">Nucleotide-binding</keyword>
<feature type="compositionally biased region" description="Pro residues" evidence="7">
    <location>
        <begin position="591"/>
        <end position="601"/>
    </location>
</feature>
<dbReference type="Proteomes" id="UP001229955">
    <property type="component" value="Chromosome"/>
</dbReference>
<evidence type="ECO:0000256" key="4">
    <source>
        <dbReference type="ARBA" id="ARBA00022741"/>
    </source>
</evidence>
<dbReference type="PANTHER" id="PTHR43289:SF6">
    <property type="entry name" value="SERINE_THREONINE-PROTEIN KINASE NEKL-3"/>
    <property type="match status" value="1"/>
</dbReference>
<dbReference type="GO" id="GO:0004674">
    <property type="term" value="F:protein serine/threonine kinase activity"/>
    <property type="evidence" value="ECO:0007669"/>
    <property type="project" value="UniProtKB-KW"/>
</dbReference>
<dbReference type="EC" id="2.7.11.1" evidence="1"/>
<name>A0AA49JYS9_9BACT</name>
<organism evidence="10 11">
    <name type="scientific">Pseudogemmatithrix spongiicola</name>
    <dbReference type="NCBI Taxonomy" id="3062599"/>
    <lineage>
        <taxon>Bacteria</taxon>
        <taxon>Pseudomonadati</taxon>
        <taxon>Gemmatimonadota</taxon>
        <taxon>Gemmatimonadia</taxon>
        <taxon>Gemmatimonadales</taxon>
        <taxon>Gemmatimonadaceae</taxon>
        <taxon>Pseudogemmatithrix</taxon>
    </lineage>
</organism>
<protein>
    <recommendedName>
        <fullName evidence="1">non-specific serine/threonine protein kinase</fullName>
        <ecNumber evidence="1">2.7.11.1</ecNumber>
    </recommendedName>
</protein>
<evidence type="ECO:0000259" key="8">
    <source>
        <dbReference type="PROSITE" id="PS50011"/>
    </source>
</evidence>
<dbReference type="Pfam" id="PF00069">
    <property type="entry name" value="Pkinase"/>
    <property type="match status" value="1"/>
</dbReference>
<dbReference type="FunFam" id="1.10.510.10:FF:000021">
    <property type="entry name" value="Serine/threonine protein kinase"/>
    <property type="match status" value="1"/>
</dbReference>
<evidence type="ECO:0000256" key="5">
    <source>
        <dbReference type="ARBA" id="ARBA00022777"/>
    </source>
</evidence>